<dbReference type="PANTHER" id="PTHR34215">
    <property type="entry name" value="BLL0784 PROTEIN"/>
    <property type="match status" value="1"/>
</dbReference>
<comment type="caution">
    <text evidence="2">The sequence shown here is derived from an EMBL/GenBank/DDBJ whole genome shotgun (WGS) entry which is preliminary data.</text>
</comment>
<dbReference type="NCBIfam" id="NF047356">
    <property type="entry name" value="RNA_bind_RnpM"/>
    <property type="match status" value="1"/>
</dbReference>
<evidence type="ECO:0000313" key="3">
    <source>
        <dbReference type="Proteomes" id="UP000036756"/>
    </source>
</evidence>
<dbReference type="RefSeq" id="WP_048569443.1">
    <property type="nucleotide sequence ID" value="NZ_LFVU01000003.1"/>
</dbReference>
<evidence type="ECO:0000313" key="2">
    <source>
        <dbReference type="EMBL" id="KMT23066.1"/>
    </source>
</evidence>
<dbReference type="AlphaFoldDB" id="A0A0J8G616"/>
<dbReference type="Proteomes" id="UP000036756">
    <property type="component" value="Unassembled WGS sequence"/>
</dbReference>
<dbReference type="InterPro" id="IPR035931">
    <property type="entry name" value="YlxR-like_sf"/>
</dbReference>
<dbReference type="InterPro" id="IPR037465">
    <property type="entry name" value="YlxR"/>
</dbReference>
<dbReference type="PATRIC" id="fig|1121307.3.peg.2396"/>
<accession>A0A0J8G616</accession>
<name>A0A0J8G616_CLOCY</name>
<dbReference type="EMBL" id="LFVU01000003">
    <property type="protein sequence ID" value="KMT23066.1"/>
    <property type="molecule type" value="Genomic_DNA"/>
</dbReference>
<dbReference type="STRING" id="1121307.CLCY_7c01130"/>
<sequence length="88" mass="10069">MKVKKIPERMCLGCQEMKPKKELVRVVKNKDGDIKVDLTGKSPGRGSYVCKCIDCFDKAYKAKRFERALSSPISPEVYENLKKELQSE</sequence>
<reference evidence="2 3" key="1">
    <citation type="submission" date="2015-06" db="EMBL/GenBank/DDBJ databases">
        <title>Draft genome sequence of the purine-degrading Clostridium cylindrosporum HC-1 (DSM 605).</title>
        <authorList>
            <person name="Poehlein A."/>
            <person name="Schiel-Bengelsdorf B."/>
            <person name="Bengelsdorf F."/>
            <person name="Daniel R."/>
            <person name="Duerre P."/>
        </authorList>
    </citation>
    <scope>NUCLEOTIDE SEQUENCE [LARGE SCALE GENOMIC DNA]</scope>
    <source>
        <strain evidence="2 3">DSM 605</strain>
    </source>
</reference>
<dbReference type="PANTHER" id="PTHR34215:SF1">
    <property type="entry name" value="YLXR DOMAIN-CONTAINING PROTEIN"/>
    <property type="match status" value="1"/>
</dbReference>
<organism evidence="2 3">
    <name type="scientific">Clostridium cylindrosporum DSM 605</name>
    <dbReference type="NCBI Taxonomy" id="1121307"/>
    <lineage>
        <taxon>Bacteria</taxon>
        <taxon>Bacillati</taxon>
        <taxon>Bacillota</taxon>
        <taxon>Clostridia</taxon>
        <taxon>Eubacteriales</taxon>
        <taxon>Clostridiaceae</taxon>
        <taxon>Clostridium</taxon>
    </lineage>
</organism>
<dbReference type="Pfam" id="PF04296">
    <property type="entry name" value="YlxR"/>
    <property type="match status" value="1"/>
</dbReference>
<dbReference type="InterPro" id="IPR007393">
    <property type="entry name" value="YlxR_dom"/>
</dbReference>
<gene>
    <name evidence="2" type="ORF">CLCY_7c01130</name>
</gene>
<protein>
    <recommendedName>
        <fullName evidence="1">YlxR domain-containing protein</fullName>
    </recommendedName>
</protein>
<keyword evidence="3" id="KW-1185">Reference proteome</keyword>
<dbReference type="Gene3D" id="3.30.1230.10">
    <property type="entry name" value="YlxR-like"/>
    <property type="match status" value="1"/>
</dbReference>
<evidence type="ECO:0000259" key="1">
    <source>
        <dbReference type="Pfam" id="PF04296"/>
    </source>
</evidence>
<dbReference type="CDD" id="cd00279">
    <property type="entry name" value="YlxR"/>
    <property type="match status" value="1"/>
</dbReference>
<dbReference type="SUPFAM" id="SSF64376">
    <property type="entry name" value="YlxR-like"/>
    <property type="match status" value="1"/>
</dbReference>
<proteinExistence type="predicted"/>
<feature type="domain" description="YlxR" evidence="1">
    <location>
        <begin position="9"/>
        <end position="82"/>
    </location>
</feature>